<evidence type="ECO:0000256" key="2">
    <source>
        <dbReference type="SAM" id="Phobius"/>
    </source>
</evidence>
<dbReference type="RefSeq" id="WP_205117837.1">
    <property type="nucleotide sequence ID" value="NZ_JAFBCM010000001.1"/>
</dbReference>
<keyword evidence="2" id="KW-0812">Transmembrane</keyword>
<organism evidence="3 4">
    <name type="scientific">Tenggerimyces flavus</name>
    <dbReference type="NCBI Taxonomy" id="1708749"/>
    <lineage>
        <taxon>Bacteria</taxon>
        <taxon>Bacillati</taxon>
        <taxon>Actinomycetota</taxon>
        <taxon>Actinomycetes</taxon>
        <taxon>Propionibacteriales</taxon>
        <taxon>Nocardioidaceae</taxon>
        <taxon>Tenggerimyces</taxon>
    </lineage>
</organism>
<comment type="caution">
    <text evidence="3">The sequence shown here is derived from an EMBL/GenBank/DDBJ whole genome shotgun (WGS) entry which is preliminary data.</text>
</comment>
<sequence length="123" mass="14179">MVKRLLTPRWIAFTLLVVVAAVGMCALGWWQWMRYHENGGSWQNLAYTVQWPLFGAFAVYLWWRLLRDAGREAPPPPPDPVATLPPLPPKVISRQLLLAAPPPPDSELDEYNKYLSRLNEQER</sequence>
<reference evidence="4" key="1">
    <citation type="journal article" date="2019" name="Int. J. Syst. Evol. Microbiol.">
        <title>The Global Catalogue of Microorganisms (GCM) 10K type strain sequencing project: providing services to taxonomists for standard genome sequencing and annotation.</title>
        <authorList>
            <consortium name="The Broad Institute Genomics Platform"/>
            <consortium name="The Broad Institute Genome Sequencing Center for Infectious Disease"/>
            <person name="Wu L."/>
            <person name="Ma J."/>
        </authorList>
    </citation>
    <scope>NUCLEOTIDE SEQUENCE [LARGE SCALE GENOMIC DNA]</scope>
    <source>
        <strain evidence="4">CGMCC 4.7241</strain>
    </source>
</reference>
<feature type="transmembrane region" description="Helical" evidence="2">
    <location>
        <begin position="44"/>
        <end position="63"/>
    </location>
</feature>
<evidence type="ECO:0000256" key="1">
    <source>
        <dbReference type="SAM" id="MobiDB-lite"/>
    </source>
</evidence>
<evidence type="ECO:0000313" key="3">
    <source>
        <dbReference type="EMBL" id="MFC3763485.1"/>
    </source>
</evidence>
<feature type="transmembrane region" description="Helical" evidence="2">
    <location>
        <begin position="12"/>
        <end position="32"/>
    </location>
</feature>
<name>A0ABV7YIG6_9ACTN</name>
<keyword evidence="2" id="KW-1133">Transmembrane helix</keyword>
<feature type="region of interest" description="Disordered" evidence="1">
    <location>
        <begin position="100"/>
        <end position="123"/>
    </location>
</feature>
<dbReference type="Proteomes" id="UP001595699">
    <property type="component" value="Unassembled WGS sequence"/>
</dbReference>
<evidence type="ECO:0000313" key="4">
    <source>
        <dbReference type="Proteomes" id="UP001595699"/>
    </source>
</evidence>
<proteinExistence type="predicted"/>
<gene>
    <name evidence="3" type="ORF">ACFOUW_21785</name>
</gene>
<keyword evidence="4" id="KW-1185">Reference proteome</keyword>
<keyword evidence="2" id="KW-0472">Membrane</keyword>
<evidence type="ECO:0008006" key="5">
    <source>
        <dbReference type="Google" id="ProtNLM"/>
    </source>
</evidence>
<dbReference type="EMBL" id="JBHRZH010000018">
    <property type="protein sequence ID" value="MFC3763485.1"/>
    <property type="molecule type" value="Genomic_DNA"/>
</dbReference>
<accession>A0ABV7YIG6</accession>
<protein>
    <recommendedName>
        <fullName evidence="5">DNA-binding transcriptional regulator of glucitol operon</fullName>
    </recommendedName>
</protein>